<name>A0A0C3QER8_9AGAM</name>
<evidence type="ECO:0000313" key="3">
    <source>
        <dbReference type="Proteomes" id="UP000054248"/>
    </source>
</evidence>
<dbReference type="Gene3D" id="3.30.420.40">
    <property type="match status" value="1"/>
</dbReference>
<keyword evidence="3" id="KW-1185">Reference proteome</keyword>
<dbReference type="Proteomes" id="UP000054248">
    <property type="component" value="Unassembled WGS sequence"/>
</dbReference>
<evidence type="ECO:0000313" key="2">
    <source>
        <dbReference type="EMBL" id="KIO24426.1"/>
    </source>
</evidence>
<protein>
    <submittedName>
        <fullName evidence="2">Uncharacterized protein</fullName>
    </submittedName>
</protein>
<feature type="region of interest" description="Disordered" evidence="1">
    <location>
        <begin position="296"/>
        <end position="317"/>
    </location>
</feature>
<dbReference type="STRING" id="1051891.A0A0C3QER8"/>
<evidence type="ECO:0000256" key="1">
    <source>
        <dbReference type="SAM" id="MobiDB-lite"/>
    </source>
</evidence>
<dbReference type="AlphaFoldDB" id="A0A0C3QER8"/>
<accession>A0A0C3QER8</accession>
<reference evidence="2 3" key="1">
    <citation type="submission" date="2014-04" db="EMBL/GenBank/DDBJ databases">
        <authorList>
            <consortium name="DOE Joint Genome Institute"/>
            <person name="Kuo A."/>
            <person name="Girlanda M."/>
            <person name="Perotto S."/>
            <person name="Kohler A."/>
            <person name="Nagy L.G."/>
            <person name="Floudas D."/>
            <person name="Copeland A."/>
            <person name="Barry K.W."/>
            <person name="Cichocki N."/>
            <person name="Veneault-Fourrey C."/>
            <person name="LaButti K."/>
            <person name="Lindquist E.A."/>
            <person name="Lipzen A."/>
            <person name="Lundell T."/>
            <person name="Morin E."/>
            <person name="Murat C."/>
            <person name="Sun H."/>
            <person name="Tunlid A."/>
            <person name="Henrissat B."/>
            <person name="Grigoriev I.V."/>
            <person name="Hibbett D.S."/>
            <person name="Martin F."/>
            <person name="Nordberg H.P."/>
            <person name="Cantor M.N."/>
            <person name="Hua S.X."/>
        </authorList>
    </citation>
    <scope>NUCLEOTIDE SEQUENCE [LARGE SCALE GENOMIC DNA]</scope>
    <source>
        <strain evidence="2 3">MUT 4182</strain>
    </source>
</reference>
<dbReference type="HOGENOM" id="CLU_578957_0_0_1"/>
<sequence>MHPIDFPRRRARSHNVPAAIANMEKFIRFSGSQPTSGARCRVKLKNYTIDFTVPQTTTRGEFAVDEGRGRRCQLPHIPAGSARRTRSRVVPSIAQRAALTRTTSQSRPKQLRVYGAGIVYCERDCSPIPTFRIAFQPSPLTPRVTAQLPERPQRAPFLLLTVSTSRQATGERKVLIFDLGGGGFDVSLLTFDEIFKIPYPHGPFGISVYVSRSHRPTSTSGHLYTSRKEPRTKNTTRQPPNFLLVVVHLRRSVDLEQPRPSIGPYQLFQLAPRGLLSSANNAPAPAHGATQSIASITPSWKSSPSRGNHFSRLSPTPSSKDLNNDFFRKTLKSVKQVSKNVAMENEVIGDVGFVRWFHPYPKGSLPFPPPPKWLVVRESPPLPKPVSLPFSFLFVAVFSVFPDLPTSCRSRQDWYDSLSRSLRIKIERGSNARFNGHNLHKEFAAENETILLDVFGVRATAQRKSPPRSSER</sequence>
<organism evidence="2 3">
    <name type="scientific">Tulasnella calospora MUT 4182</name>
    <dbReference type="NCBI Taxonomy" id="1051891"/>
    <lineage>
        <taxon>Eukaryota</taxon>
        <taxon>Fungi</taxon>
        <taxon>Dikarya</taxon>
        <taxon>Basidiomycota</taxon>
        <taxon>Agaricomycotina</taxon>
        <taxon>Agaricomycetes</taxon>
        <taxon>Cantharellales</taxon>
        <taxon>Tulasnellaceae</taxon>
        <taxon>Tulasnella</taxon>
    </lineage>
</organism>
<reference evidence="3" key="2">
    <citation type="submission" date="2015-01" db="EMBL/GenBank/DDBJ databases">
        <title>Evolutionary Origins and Diversification of the Mycorrhizal Mutualists.</title>
        <authorList>
            <consortium name="DOE Joint Genome Institute"/>
            <consortium name="Mycorrhizal Genomics Consortium"/>
            <person name="Kohler A."/>
            <person name="Kuo A."/>
            <person name="Nagy L.G."/>
            <person name="Floudas D."/>
            <person name="Copeland A."/>
            <person name="Barry K.W."/>
            <person name="Cichocki N."/>
            <person name="Veneault-Fourrey C."/>
            <person name="LaButti K."/>
            <person name="Lindquist E.A."/>
            <person name="Lipzen A."/>
            <person name="Lundell T."/>
            <person name="Morin E."/>
            <person name="Murat C."/>
            <person name="Riley R."/>
            <person name="Ohm R."/>
            <person name="Sun H."/>
            <person name="Tunlid A."/>
            <person name="Henrissat B."/>
            <person name="Grigoriev I.V."/>
            <person name="Hibbett D.S."/>
            <person name="Martin F."/>
        </authorList>
    </citation>
    <scope>NUCLEOTIDE SEQUENCE [LARGE SCALE GENOMIC DNA]</scope>
    <source>
        <strain evidence="3">MUT 4182</strain>
    </source>
</reference>
<dbReference type="EMBL" id="KN823061">
    <property type="protein sequence ID" value="KIO24426.1"/>
    <property type="molecule type" value="Genomic_DNA"/>
</dbReference>
<proteinExistence type="predicted"/>
<feature type="region of interest" description="Disordered" evidence="1">
    <location>
        <begin position="214"/>
        <end position="238"/>
    </location>
</feature>
<gene>
    <name evidence="2" type="ORF">M407DRAFT_26137</name>
</gene>